<evidence type="ECO:0000313" key="1">
    <source>
        <dbReference type="EMBL" id="CAL2105486.1"/>
    </source>
</evidence>
<sequence length="313" mass="36836">MLVKNTETIQEYITVSNGFDFDRAKPWLKKAERKYIKPLIGKQEYLYFIDNDSDTSESKTLVRALLEEATVNLAFHLGFAQLFNHISSYGVSQANTENTKQSDWSEKRDIHRSFIRDGYAALDEVLKEMEYYLDDFPYWRASKSFTVLNENFTRHTDDFQKWFNIHNSRQTFLALKPTIREVFEQYFKPWLNEKTIYKIKKTSTRPIISRALELSQKAEVALTIAKIAETGMFEITETGLFLRWETLPHEKAYKDLDLKRLSKLSDLKQKAGEEYLKILRNHIEENLEVFTNYQVSKKNPVNKLIKKKSGLAI</sequence>
<protein>
    <submittedName>
        <fullName evidence="1">Uncharacterized protein</fullName>
    </submittedName>
</protein>
<dbReference type="EMBL" id="CAXJRC010000007">
    <property type="protein sequence ID" value="CAL2105486.1"/>
    <property type="molecule type" value="Genomic_DNA"/>
</dbReference>
<dbReference type="Pfam" id="PF20459">
    <property type="entry name" value="DUF6712"/>
    <property type="match status" value="2"/>
</dbReference>
<reference evidence="1 2" key="1">
    <citation type="submission" date="2024-05" db="EMBL/GenBank/DDBJ databases">
        <authorList>
            <person name="Duchaud E."/>
        </authorList>
    </citation>
    <scope>NUCLEOTIDE SEQUENCE [LARGE SCALE GENOMIC DNA]</scope>
    <source>
        <strain evidence="1">Ena-SAMPLE-TAB-13-05-2024-13:56:06:370-140305</strain>
    </source>
</reference>
<dbReference type="RefSeq" id="WP_348737312.1">
    <property type="nucleotide sequence ID" value="NZ_CAXJRC010000007.1"/>
</dbReference>
<organism evidence="1 2">
    <name type="scientific">Tenacibaculum vairaonense</name>
    <dbReference type="NCBI Taxonomy" id="3137860"/>
    <lineage>
        <taxon>Bacteria</taxon>
        <taxon>Pseudomonadati</taxon>
        <taxon>Bacteroidota</taxon>
        <taxon>Flavobacteriia</taxon>
        <taxon>Flavobacteriales</taxon>
        <taxon>Flavobacteriaceae</taxon>
        <taxon>Tenacibaculum</taxon>
    </lineage>
</organism>
<dbReference type="InterPro" id="IPR046558">
    <property type="entry name" value="DUF6712"/>
</dbReference>
<name>A0ABP1F9K8_9FLAO</name>
<comment type="caution">
    <text evidence="1">The sequence shown here is derived from an EMBL/GenBank/DDBJ whole genome shotgun (WGS) entry which is preliminary data.</text>
</comment>
<accession>A0ABP1F9K8</accession>
<gene>
    <name evidence="1" type="ORF">T190115A13A_160019</name>
</gene>
<proteinExistence type="predicted"/>
<keyword evidence="2" id="KW-1185">Reference proteome</keyword>
<evidence type="ECO:0000313" key="2">
    <source>
        <dbReference type="Proteomes" id="UP001497602"/>
    </source>
</evidence>
<dbReference type="Proteomes" id="UP001497602">
    <property type="component" value="Unassembled WGS sequence"/>
</dbReference>